<dbReference type="EMBL" id="QQAH01000009">
    <property type="protein sequence ID" value="RDD81784.1"/>
    <property type="molecule type" value="Genomic_DNA"/>
</dbReference>
<dbReference type="SUPFAM" id="SSF109854">
    <property type="entry name" value="DinB/YfiT-like putative metalloenzymes"/>
    <property type="match status" value="1"/>
</dbReference>
<evidence type="ECO:0000313" key="2">
    <source>
        <dbReference type="Proteomes" id="UP000253782"/>
    </source>
</evidence>
<dbReference type="OrthoDB" id="338237at2"/>
<organism evidence="1 2">
    <name type="scientific">Dyella tabacisoli</name>
    <dbReference type="NCBI Taxonomy" id="2282381"/>
    <lineage>
        <taxon>Bacteria</taxon>
        <taxon>Pseudomonadati</taxon>
        <taxon>Pseudomonadota</taxon>
        <taxon>Gammaproteobacteria</taxon>
        <taxon>Lysobacterales</taxon>
        <taxon>Rhodanobacteraceae</taxon>
        <taxon>Dyella</taxon>
    </lineage>
</organism>
<dbReference type="PANTHER" id="PTHR36922:SF1">
    <property type="entry name" value="DUF1993 DOMAIN-CONTAINING PROTEIN"/>
    <property type="match status" value="1"/>
</dbReference>
<gene>
    <name evidence="1" type="ORF">DVJ77_11570</name>
</gene>
<comment type="caution">
    <text evidence="1">The sequence shown here is derived from an EMBL/GenBank/DDBJ whole genome shotgun (WGS) entry which is preliminary data.</text>
</comment>
<dbReference type="PANTHER" id="PTHR36922">
    <property type="entry name" value="BLL2446 PROTEIN"/>
    <property type="match status" value="1"/>
</dbReference>
<sequence length="169" mass="18873">MTTSLYDTSIPVFKQMLGGLGVVLAKAEAHAVEKKIDPEALLQARLFPDMFPLVRQVQIACDFARSVPTRLAGAEVPAYDDKAQTFEELRALIAKTTAYVDSFTPAQFEGSAQREIITRKGTPKERRFSGQSYLLSYGLPQFFFHVTTAYALLRHNGIEIGKRDYMGAY</sequence>
<proteinExistence type="predicted"/>
<dbReference type="AlphaFoldDB" id="A0A369UM07"/>
<accession>A0A369UM07</accession>
<reference evidence="1 2" key="1">
    <citation type="submission" date="2018-07" db="EMBL/GenBank/DDBJ databases">
        <title>Dyella tabacisoli L4-6T, whole genome shotgun sequence.</title>
        <authorList>
            <person name="Zhou X.-K."/>
            <person name="Li W.-J."/>
            <person name="Duan Y.-Q."/>
        </authorList>
    </citation>
    <scope>NUCLEOTIDE SEQUENCE [LARGE SCALE GENOMIC DNA]</scope>
    <source>
        <strain evidence="1 2">L4-6</strain>
    </source>
</reference>
<name>A0A369UM07_9GAMM</name>
<dbReference type="Proteomes" id="UP000253782">
    <property type="component" value="Unassembled WGS sequence"/>
</dbReference>
<evidence type="ECO:0000313" key="1">
    <source>
        <dbReference type="EMBL" id="RDD81784.1"/>
    </source>
</evidence>
<dbReference type="Pfam" id="PF09351">
    <property type="entry name" value="DUF1993"/>
    <property type="match status" value="1"/>
</dbReference>
<dbReference type="InterPro" id="IPR018531">
    <property type="entry name" value="DUF1993"/>
</dbReference>
<dbReference type="RefSeq" id="WP_114845651.1">
    <property type="nucleotide sequence ID" value="NZ_JBHSPE010000005.1"/>
</dbReference>
<dbReference type="InterPro" id="IPR034660">
    <property type="entry name" value="DinB/YfiT-like"/>
</dbReference>
<protein>
    <submittedName>
        <fullName evidence="1">DUF1993 domain-containing protein</fullName>
    </submittedName>
</protein>
<dbReference type="Gene3D" id="1.20.120.450">
    <property type="entry name" value="dinb family like domain"/>
    <property type="match status" value="1"/>
</dbReference>
<keyword evidence="2" id="KW-1185">Reference proteome</keyword>